<dbReference type="Pfam" id="PF00072">
    <property type="entry name" value="Response_reg"/>
    <property type="match status" value="1"/>
</dbReference>
<comment type="caution">
    <text evidence="1">Lacks conserved residue(s) required for the propagation of feature annotation.</text>
</comment>
<proteinExistence type="predicted"/>
<dbReference type="PROSITE" id="PS50110">
    <property type="entry name" value="RESPONSE_REGULATORY"/>
    <property type="match status" value="1"/>
</dbReference>
<protein>
    <submittedName>
        <fullName evidence="3">Response regulator</fullName>
    </submittedName>
</protein>
<dbReference type="OrthoDB" id="1013073at2"/>
<dbReference type="InterPro" id="IPR001789">
    <property type="entry name" value="Sig_transdc_resp-reg_receiver"/>
</dbReference>
<dbReference type="InterPro" id="IPR011006">
    <property type="entry name" value="CheY-like_superfamily"/>
</dbReference>
<reference evidence="3 4" key="1">
    <citation type="journal article" date="2017" name="Int. J. Syst. Evol. Microbiol.">
        <title>Arachidicoccus ginsenosidivorans sp. nov., with ginsenoside-converting activity isolated from ginseng cultivating soil.</title>
        <authorList>
            <person name="Siddiqi M.Z."/>
            <person name="Aslam Z."/>
            <person name="Im W.T."/>
        </authorList>
    </citation>
    <scope>NUCLEOTIDE SEQUENCE [LARGE SCALE GENOMIC DNA]</scope>
    <source>
        <strain evidence="3 4">Gsoil 809</strain>
    </source>
</reference>
<evidence type="ECO:0000256" key="1">
    <source>
        <dbReference type="PROSITE-ProRule" id="PRU00169"/>
    </source>
</evidence>
<sequence length="158" mass="17779">MSISILIASKDFPSLYGLEFLTRQVLGEDILIGFAESLKKAYDKLKNQKYDLVISSTNMNGINTFKLIKEALAVNKSIRILAIGPGAPEILAPRYLDIGAYGYICAFEMVDRFKEALLHIIDGKRYFRGENDFLEMNVECDNGQKTNPFSLLSKENLT</sequence>
<dbReference type="Proteomes" id="UP000321291">
    <property type="component" value="Chromosome"/>
</dbReference>
<dbReference type="CDD" id="cd00156">
    <property type="entry name" value="REC"/>
    <property type="match status" value="1"/>
</dbReference>
<organism evidence="3 4">
    <name type="scientific">Arachidicoccus ginsenosidivorans</name>
    <dbReference type="NCBI Taxonomy" id="496057"/>
    <lineage>
        <taxon>Bacteria</taxon>
        <taxon>Pseudomonadati</taxon>
        <taxon>Bacteroidota</taxon>
        <taxon>Chitinophagia</taxon>
        <taxon>Chitinophagales</taxon>
        <taxon>Chitinophagaceae</taxon>
        <taxon>Arachidicoccus</taxon>
    </lineage>
</organism>
<evidence type="ECO:0000313" key="4">
    <source>
        <dbReference type="Proteomes" id="UP000321291"/>
    </source>
</evidence>
<dbReference type="GO" id="GO:0000160">
    <property type="term" value="P:phosphorelay signal transduction system"/>
    <property type="evidence" value="ECO:0007669"/>
    <property type="project" value="InterPro"/>
</dbReference>
<name>A0A5B8VMT9_9BACT</name>
<dbReference type="EMBL" id="CP042434">
    <property type="protein sequence ID" value="QEC72272.1"/>
    <property type="molecule type" value="Genomic_DNA"/>
</dbReference>
<dbReference type="AlphaFoldDB" id="A0A5B8VMT9"/>
<dbReference type="KEGG" id="agi:FSB73_11925"/>
<evidence type="ECO:0000313" key="3">
    <source>
        <dbReference type="EMBL" id="QEC72272.1"/>
    </source>
</evidence>
<evidence type="ECO:0000259" key="2">
    <source>
        <dbReference type="PROSITE" id="PS50110"/>
    </source>
</evidence>
<dbReference type="RefSeq" id="WP_146782316.1">
    <property type="nucleotide sequence ID" value="NZ_CP042434.1"/>
</dbReference>
<keyword evidence="4" id="KW-1185">Reference proteome</keyword>
<dbReference type="Gene3D" id="3.40.50.2300">
    <property type="match status" value="1"/>
</dbReference>
<dbReference type="SUPFAM" id="SSF52172">
    <property type="entry name" value="CheY-like"/>
    <property type="match status" value="1"/>
</dbReference>
<feature type="domain" description="Response regulatory" evidence="2">
    <location>
        <begin position="4"/>
        <end position="121"/>
    </location>
</feature>
<accession>A0A5B8VMT9</accession>
<gene>
    <name evidence="3" type="ORF">FSB73_11925</name>
</gene>